<comment type="catalytic activity">
    <reaction evidence="10">
        <text>Releases a C-terminal residue, which may be hydrophobic or positively charged.</text>
        <dbReference type="EC" id="3.4.17.18"/>
    </reaction>
</comment>
<keyword evidence="8" id="KW-0862">Zinc</keyword>
<evidence type="ECO:0000313" key="17">
    <source>
        <dbReference type="EMBL" id="MBB4676558.1"/>
    </source>
</evidence>
<dbReference type="Proteomes" id="UP000533598">
    <property type="component" value="Unassembled WGS sequence"/>
</dbReference>
<keyword evidence="5" id="KW-0479">Metal-binding</keyword>
<feature type="signal peptide" evidence="15">
    <location>
        <begin position="1"/>
        <end position="31"/>
    </location>
</feature>
<evidence type="ECO:0000256" key="14">
    <source>
        <dbReference type="PROSITE-ProRule" id="PRU01379"/>
    </source>
</evidence>
<accession>A0A7W7C8N2</accession>
<gene>
    <name evidence="17" type="ORF">HNR67_002676</name>
</gene>
<organism evidence="17 18">
    <name type="scientific">Crossiella cryophila</name>
    <dbReference type="NCBI Taxonomy" id="43355"/>
    <lineage>
        <taxon>Bacteria</taxon>
        <taxon>Bacillati</taxon>
        <taxon>Actinomycetota</taxon>
        <taxon>Actinomycetes</taxon>
        <taxon>Pseudonocardiales</taxon>
        <taxon>Pseudonocardiaceae</taxon>
        <taxon>Crossiella</taxon>
    </lineage>
</organism>
<comment type="function">
    <text evidence="11">Carboxypeptidase that possesses the specificities of both mammalian Cpase A and B. Thus shows broad substrate specificity, being able to cleave Cbz-Gly-Leu, Cbz-Gly-Val, Cbz-Gly-Phe, Cbz-Gly-Lys and Bz-Gly-Arg in vitro.</text>
</comment>
<dbReference type="PANTHER" id="PTHR11705:SF143">
    <property type="entry name" value="SLL0236 PROTEIN"/>
    <property type="match status" value="1"/>
</dbReference>
<keyword evidence="6 15" id="KW-0732">Signal</keyword>
<evidence type="ECO:0000256" key="4">
    <source>
        <dbReference type="ARBA" id="ARBA00022670"/>
    </source>
</evidence>
<evidence type="ECO:0000256" key="15">
    <source>
        <dbReference type="SAM" id="SignalP"/>
    </source>
</evidence>
<evidence type="ECO:0000259" key="16">
    <source>
        <dbReference type="PROSITE" id="PS52035"/>
    </source>
</evidence>
<evidence type="ECO:0000256" key="8">
    <source>
        <dbReference type="ARBA" id="ARBA00022833"/>
    </source>
</evidence>
<evidence type="ECO:0000256" key="12">
    <source>
        <dbReference type="ARBA" id="ARBA00066554"/>
    </source>
</evidence>
<keyword evidence="7" id="KW-0378">Hydrolase</keyword>
<keyword evidence="9" id="KW-0482">Metalloprotease</keyword>
<reference evidence="17 18" key="1">
    <citation type="submission" date="2020-08" db="EMBL/GenBank/DDBJ databases">
        <title>Sequencing the genomes of 1000 actinobacteria strains.</title>
        <authorList>
            <person name="Klenk H.-P."/>
        </authorList>
    </citation>
    <scope>NUCLEOTIDE SEQUENCE [LARGE SCALE GENOMIC DNA]</scope>
    <source>
        <strain evidence="17 18">DSM 44230</strain>
    </source>
</reference>
<comment type="cofactor">
    <cofactor evidence="1">
        <name>Zn(2+)</name>
        <dbReference type="ChEBI" id="CHEBI:29105"/>
    </cofactor>
</comment>
<dbReference type="EMBL" id="JACHMH010000001">
    <property type="protein sequence ID" value="MBB4676558.1"/>
    <property type="molecule type" value="Genomic_DNA"/>
</dbReference>
<dbReference type="InterPro" id="IPR000834">
    <property type="entry name" value="Peptidase_M14"/>
</dbReference>
<evidence type="ECO:0000256" key="6">
    <source>
        <dbReference type="ARBA" id="ARBA00022729"/>
    </source>
</evidence>
<evidence type="ECO:0000256" key="7">
    <source>
        <dbReference type="ARBA" id="ARBA00022801"/>
    </source>
</evidence>
<dbReference type="RefSeq" id="WP_185002372.1">
    <property type="nucleotide sequence ID" value="NZ_BAAAUI010000015.1"/>
</dbReference>
<dbReference type="GO" id="GO:0004181">
    <property type="term" value="F:metallocarboxypeptidase activity"/>
    <property type="evidence" value="ECO:0007669"/>
    <property type="project" value="InterPro"/>
</dbReference>
<feature type="domain" description="Peptidase M14" evidence="16">
    <location>
        <begin position="134"/>
        <end position="464"/>
    </location>
</feature>
<feature type="chain" id="PRO_5030764615" description="Zinc carboxypeptidase" evidence="15">
    <location>
        <begin position="32"/>
        <end position="470"/>
    </location>
</feature>
<evidence type="ECO:0000256" key="3">
    <source>
        <dbReference type="ARBA" id="ARBA00022645"/>
    </source>
</evidence>
<dbReference type="Gene3D" id="3.40.630.10">
    <property type="entry name" value="Zn peptidases"/>
    <property type="match status" value="1"/>
</dbReference>
<evidence type="ECO:0000256" key="10">
    <source>
        <dbReference type="ARBA" id="ARBA00050859"/>
    </source>
</evidence>
<evidence type="ECO:0000256" key="5">
    <source>
        <dbReference type="ARBA" id="ARBA00022723"/>
    </source>
</evidence>
<dbReference type="SUPFAM" id="SSF53187">
    <property type="entry name" value="Zn-dependent exopeptidases"/>
    <property type="match status" value="1"/>
</dbReference>
<evidence type="ECO:0000256" key="2">
    <source>
        <dbReference type="ARBA" id="ARBA00005988"/>
    </source>
</evidence>
<evidence type="ECO:0000256" key="1">
    <source>
        <dbReference type="ARBA" id="ARBA00001947"/>
    </source>
</evidence>
<dbReference type="GO" id="GO:0005615">
    <property type="term" value="C:extracellular space"/>
    <property type="evidence" value="ECO:0007669"/>
    <property type="project" value="TreeGrafter"/>
</dbReference>
<feature type="active site" description="Proton donor/acceptor" evidence="14">
    <location>
        <position position="427"/>
    </location>
</feature>
<keyword evidence="18" id="KW-1185">Reference proteome</keyword>
<dbReference type="GO" id="GO:0006508">
    <property type="term" value="P:proteolysis"/>
    <property type="evidence" value="ECO:0007669"/>
    <property type="project" value="UniProtKB-KW"/>
</dbReference>
<keyword evidence="3" id="KW-0121">Carboxypeptidase</keyword>
<name>A0A7W7C8N2_9PSEU</name>
<protein>
    <recommendedName>
        <fullName evidence="13">Zinc carboxypeptidase</fullName>
        <ecNumber evidence="12">3.4.17.18</ecNumber>
    </recommendedName>
</protein>
<dbReference type="AlphaFoldDB" id="A0A7W7C8N2"/>
<comment type="caution">
    <text evidence="17">The sequence shown here is derived from an EMBL/GenBank/DDBJ whole genome shotgun (WGS) entry which is preliminary data.</text>
</comment>
<dbReference type="PROSITE" id="PS52035">
    <property type="entry name" value="PEPTIDASE_M14"/>
    <property type="match status" value="1"/>
</dbReference>
<dbReference type="EC" id="3.4.17.18" evidence="12"/>
<evidence type="ECO:0000256" key="9">
    <source>
        <dbReference type="ARBA" id="ARBA00023049"/>
    </source>
</evidence>
<dbReference type="Pfam" id="PF00246">
    <property type="entry name" value="Peptidase_M14"/>
    <property type="match status" value="1"/>
</dbReference>
<comment type="similarity">
    <text evidence="2 14">Belongs to the peptidase M14 family.</text>
</comment>
<evidence type="ECO:0000256" key="11">
    <source>
        <dbReference type="ARBA" id="ARBA00055464"/>
    </source>
</evidence>
<evidence type="ECO:0000313" key="18">
    <source>
        <dbReference type="Proteomes" id="UP000533598"/>
    </source>
</evidence>
<dbReference type="GO" id="GO:0008270">
    <property type="term" value="F:zinc ion binding"/>
    <property type="evidence" value="ECO:0007669"/>
    <property type="project" value="InterPro"/>
</dbReference>
<dbReference type="FunFam" id="3.40.630.10:FF:000084">
    <property type="entry name" value="Carboxypeptidase B2"/>
    <property type="match status" value="1"/>
</dbReference>
<dbReference type="PANTHER" id="PTHR11705">
    <property type="entry name" value="PROTEASE FAMILY M14 CARBOXYPEPTIDASE A,B"/>
    <property type="match status" value="1"/>
</dbReference>
<dbReference type="SMART" id="SM00631">
    <property type="entry name" value="Zn_pept"/>
    <property type="match status" value="1"/>
</dbReference>
<sequence>MSVSRRIPIAGVVAALATSALLLFQQTGAPAPEPAAKADSAQAEQRQAMFVYRVVGGVNDSERLIQVGSDVLEQRDGDDLFVLGNAEEANRLTKAGFTTKVESVMAPAPWAPPKAHNNSEPLGVNDINETYYGGYRTVRAQHSHLDKVLADYPALSTGVTYGQSWRKSTGRPNGYDLRAICLTKKQAGDCALNTSAAKPRFFLMAQIHAREITTGDMAWRWIDHLTQGYGTDAEVTRLMDTTEMWVVPITNPDGVDIVQAGGSSPRLQRKNANTTNGTCGTGGQVGIDLNRNANSHYGQAGTSTNPCAETYRGPRADSETELNSLQALFTKLYPDKRGDGDTTPAAKDTKGLMITFHSYTNGIIFPWAHRANTYTGNDASLRRMAKDMAGITGYTYGTAPQVVGYAASGGTEDWLYDKLGVPGFTFEIGPSSGTCGGFLPPYSCQTSTFWPKIKPALMYAAKQAAAPYAS</sequence>
<proteinExistence type="inferred from homology"/>
<evidence type="ECO:0000256" key="13">
    <source>
        <dbReference type="ARBA" id="ARBA00074273"/>
    </source>
</evidence>
<keyword evidence="4" id="KW-0645">Protease</keyword>